<dbReference type="Pfam" id="PF24986">
    <property type="entry name" value="PRC_RimM"/>
    <property type="match status" value="1"/>
</dbReference>
<proteinExistence type="inferred from homology"/>
<accession>A0A1W1WMW2</accession>
<keyword evidence="4 5" id="KW-0143">Chaperone</keyword>
<evidence type="ECO:0000256" key="2">
    <source>
        <dbReference type="ARBA" id="ARBA00022517"/>
    </source>
</evidence>
<comment type="subcellular location">
    <subcellularLocation>
        <location evidence="5">Cytoplasm</location>
    </subcellularLocation>
</comment>
<comment type="similarity">
    <text evidence="5">Belongs to the RimM family.</text>
</comment>
<dbReference type="InterPro" id="IPR002676">
    <property type="entry name" value="RimM_N"/>
</dbReference>
<reference evidence="9" key="1">
    <citation type="submission" date="2017-04" db="EMBL/GenBank/DDBJ databases">
        <authorList>
            <person name="Varghese N."/>
            <person name="Submissions S."/>
        </authorList>
    </citation>
    <scope>NUCLEOTIDE SEQUENCE [LARGE SCALE GENOMIC DNA]</scope>
    <source>
        <strain evidence="9">DSM 9293</strain>
    </source>
</reference>
<feature type="domain" description="RimM N-terminal" evidence="6">
    <location>
        <begin position="12"/>
        <end position="90"/>
    </location>
</feature>
<dbReference type="GO" id="GO:0042274">
    <property type="term" value="P:ribosomal small subunit biogenesis"/>
    <property type="evidence" value="ECO:0007669"/>
    <property type="project" value="UniProtKB-UniRule"/>
</dbReference>
<dbReference type="SUPFAM" id="SSF50447">
    <property type="entry name" value="Translation proteins"/>
    <property type="match status" value="1"/>
</dbReference>
<dbReference type="STRING" id="28034.BFX07_07085"/>
<evidence type="ECO:0000313" key="8">
    <source>
        <dbReference type="EMBL" id="SMC07370.1"/>
    </source>
</evidence>
<dbReference type="Proteomes" id="UP000192660">
    <property type="component" value="Unassembled WGS sequence"/>
</dbReference>
<evidence type="ECO:0000256" key="1">
    <source>
        <dbReference type="ARBA" id="ARBA00022490"/>
    </source>
</evidence>
<evidence type="ECO:0000256" key="4">
    <source>
        <dbReference type="ARBA" id="ARBA00023186"/>
    </source>
</evidence>
<dbReference type="GO" id="GO:0005737">
    <property type="term" value="C:cytoplasm"/>
    <property type="evidence" value="ECO:0007669"/>
    <property type="project" value="UniProtKB-SubCell"/>
</dbReference>
<dbReference type="Gene3D" id="2.30.30.240">
    <property type="entry name" value="PRC-barrel domain"/>
    <property type="match status" value="1"/>
</dbReference>
<dbReference type="InterPro" id="IPR011033">
    <property type="entry name" value="PRC_barrel-like_sf"/>
</dbReference>
<dbReference type="GO" id="GO:0005840">
    <property type="term" value="C:ribosome"/>
    <property type="evidence" value="ECO:0007669"/>
    <property type="project" value="InterPro"/>
</dbReference>
<dbReference type="Gene3D" id="2.40.30.60">
    <property type="entry name" value="RimM"/>
    <property type="match status" value="1"/>
</dbReference>
<keyword evidence="3 5" id="KW-0698">rRNA processing</keyword>
<dbReference type="AlphaFoldDB" id="A0A1W1WMW2"/>
<evidence type="ECO:0000256" key="5">
    <source>
        <dbReference type="HAMAP-Rule" id="MF_00014"/>
    </source>
</evidence>
<organism evidence="8 9">
    <name type="scientific">Sulfobacillus thermosulfidooxidans (strain DSM 9293 / VKM B-1269 / AT-1)</name>
    <dbReference type="NCBI Taxonomy" id="929705"/>
    <lineage>
        <taxon>Bacteria</taxon>
        <taxon>Bacillati</taxon>
        <taxon>Bacillota</taxon>
        <taxon>Clostridia</taxon>
        <taxon>Eubacteriales</taxon>
        <taxon>Clostridiales Family XVII. Incertae Sedis</taxon>
        <taxon>Sulfobacillus</taxon>
    </lineage>
</organism>
<evidence type="ECO:0000313" key="9">
    <source>
        <dbReference type="Proteomes" id="UP000192660"/>
    </source>
</evidence>
<dbReference type="RefSeq" id="WP_084661747.1">
    <property type="nucleotide sequence ID" value="NZ_FWWY01000001.1"/>
</dbReference>
<evidence type="ECO:0000259" key="7">
    <source>
        <dbReference type="Pfam" id="PF24986"/>
    </source>
</evidence>
<dbReference type="OrthoDB" id="9810331at2"/>
<dbReference type="PANTHER" id="PTHR33692:SF1">
    <property type="entry name" value="RIBOSOME MATURATION FACTOR RIMM"/>
    <property type="match status" value="1"/>
</dbReference>
<evidence type="ECO:0000256" key="3">
    <source>
        <dbReference type="ARBA" id="ARBA00022552"/>
    </source>
</evidence>
<comment type="function">
    <text evidence="5">An accessory protein needed during the final step in the assembly of 30S ribosomal subunit, possibly for assembly of the head region. Essential for efficient processing of 16S rRNA. May be needed both before and after RbfA during the maturation of 16S rRNA. It has affinity for free ribosomal 30S subunits but not for 70S ribosomes.</text>
</comment>
<dbReference type="PANTHER" id="PTHR33692">
    <property type="entry name" value="RIBOSOME MATURATION FACTOR RIMM"/>
    <property type="match status" value="1"/>
</dbReference>
<sequence>MSKEDWSDFVAVGEITAPHGIHGAFRVYPTTDYPHRLLKRKTIWVQSLSGPQVIRQAQAHPPLVILQLENITTRDQAEHLRGATLYVPIDSLPPLGQGEYYWFQLQGLSIRDISSQEIIGTLNKVIRTGANQDVFEVMRPNKPPLLLPALKSVVLHVDLEAGIMDVHVPEGLDDLT</sequence>
<keyword evidence="1 5" id="KW-0963">Cytoplasm</keyword>
<dbReference type="NCBIfam" id="TIGR02273">
    <property type="entry name" value="16S_RimM"/>
    <property type="match status" value="1"/>
</dbReference>
<dbReference type="EMBL" id="FWWY01000001">
    <property type="protein sequence ID" value="SMC07370.1"/>
    <property type="molecule type" value="Genomic_DNA"/>
</dbReference>
<comment type="subunit">
    <text evidence="5">Binds ribosomal protein uS19.</text>
</comment>
<name>A0A1W1WMW2_SULTA</name>
<dbReference type="InterPro" id="IPR011961">
    <property type="entry name" value="RimM"/>
</dbReference>
<dbReference type="InterPro" id="IPR009000">
    <property type="entry name" value="Transl_B-barrel_sf"/>
</dbReference>
<dbReference type="Pfam" id="PF01782">
    <property type="entry name" value="RimM"/>
    <property type="match status" value="1"/>
</dbReference>
<dbReference type="GO" id="GO:0006364">
    <property type="term" value="P:rRNA processing"/>
    <property type="evidence" value="ECO:0007669"/>
    <property type="project" value="UniProtKB-UniRule"/>
</dbReference>
<dbReference type="InterPro" id="IPR036976">
    <property type="entry name" value="RimM_N_sf"/>
</dbReference>
<keyword evidence="2 5" id="KW-0690">Ribosome biogenesis</keyword>
<evidence type="ECO:0000259" key="6">
    <source>
        <dbReference type="Pfam" id="PF01782"/>
    </source>
</evidence>
<dbReference type="GO" id="GO:0043022">
    <property type="term" value="F:ribosome binding"/>
    <property type="evidence" value="ECO:0007669"/>
    <property type="project" value="InterPro"/>
</dbReference>
<dbReference type="HAMAP" id="MF_00014">
    <property type="entry name" value="Ribosome_mat_RimM"/>
    <property type="match status" value="1"/>
</dbReference>
<dbReference type="InterPro" id="IPR056792">
    <property type="entry name" value="PRC_RimM"/>
</dbReference>
<feature type="domain" description="Ribosome maturation factor RimM PRC barrel" evidence="7">
    <location>
        <begin position="102"/>
        <end position="172"/>
    </location>
</feature>
<keyword evidence="9" id="KW-1185">Reference proteome</keyword>
<gene>
    <name evidence="5" type="primary">rimM</name>
    <name evidence="8" type="ORF">SAMN00768000_3350</name>
</gene>
<protein>
    <recommendedName>
        <fullName evidence="5">Ribosome maturation factor RimM</fullName>
    </recommendedName>
</protein>
<comment type="domain">
    <text evidence="5">The PRC barrel domain binds ribosomal protein uS19.</text>
</comment>
<dbReference type="SUPFAM" id="SSF50346">
    <property type="entry name" value="PRC-barrel domain"/>
    <property type="match status" value="1"/>
</dbReference>